<protein>
    <recommendedName>
        <fullName evidence="1">NrS-1 polymerase-like helicase domain-containing protein</fullName>
    </recommendedName>
</protein>
<dbReference type="Pfam" id="PF19263">
    <property type="entry name" value="DUF5906"/>
    <property type="match status" value="1"/>
</dbReference>
<name>A0ABR9WTJ1_9FLAO</name>
<evidence type="ECO:0000313" key="2">
    <source>
        <dbReference type="EMBL" id="MBE9576973.1"/>
    </source>
</evidence>
<gene>
    <name evidence="2" type="ORF">IM755_09665</name>
</gene>
<sequence>MKNLYLRVGTSYYKRSLYPSLSKESIEVLVQWSPELIRQDHGKNILSEIEKYDGFICMPEHNPNLFKKRIGDYYNTYHKISHIPKEGDITNTLYFIEYIFRDQKELGLDYLQLLYLKPTQILPILCLVSNLRSTGKSTFLKWLKNVFEYNMTFLTNNDFSSQFNSDWSSDKIVVAVDEVLFKTDELSERIKYLSTTNSFKTESKGKDKKETPFFGKFILCSNNETSFIKIDPLEIRFWVLKIEKYEKEDVDFLNKLINEIPAFLCFLSNRKLSTDNQSRMWFTPQQIRTKALEKLIRYNSNKLEVELASILLNTMDNLNLEKVDFSFTDLQNLLNKFRIKYIASDVKKIIREIWKLEQQSNSNQYQKVTITNDLDFYLNSSKGRYYSITRNFLTKNYDEMMTNDS</sequence>
<dbReference type="Gene3D" id="3.40.50.300">
    <property type="entry name" value="P-loop containing nucleotide triphosphate hydrolases"/>
    <property type="match status" value="1"/>
</dbReference>
<dbReference type="InterPro" id="IPR027417">
    <property type="entry name" value="P-loop_NTPase"/>
</dbReference>
<proteinExistence type="predicted"/>
<feature type="domain" description="NrS-1 polymerase-like helicase" evidence="1">
    <location>
        <begin position="128"/>
        <end position="226"/>
    </location>
</feature>
<accession>A0ABR9WTJ1</accession>
<dbReference type="EMBL" id="JADFTZ010000004">
    <property type="protein sequence ID" value="MBE9576973.1"/>
    <property type="molecule type" value="Genomic_DNA"/>
</dbReference>
<dbReference type="Proteomes" id="UP000656274">
    <property type="component" value="Unassembled WGS sequence"/>
</dbReference>
<evidence type="ECO:0000313" key="3">
    <source>
        <dbReference type="Proteomes" id="UP000656274"/>
    </source>
</evidence>
<reference evidence="2 3" key="1">
    <citation type="submission" date="2020-10" db="EMBL/GenBank/DDBJ databases">
        <title>The genome sequence of Flavobacterium aquaticum 1Y8A.</title>
        <authorList>
            <person name="Liu Y."/>
        </authorList>
    </citation>
    <scope>NUCLEOTIDE SEQUENCE [LARGE SCALE GENOMIC DNA]</scope>
    <source>
        <strain evidence="2 3">1Y8A</strain>
    </source>
</reference>
<organism evidence="2 3">
    <name type="scientific">Flavobacterium proteolyticum</name>
    <dbReference type="NCBI Taxonomy" id="2911683"/>
    <lineage>
        <taxon>Bacteria</taxon>
        <taxon>Pseudomonadati</taxon>
        <taxon>Bacteroidota</taxon>
        <taxon>Flavobacteriia</taxon>
        <taxon>Flavobacteriales</taxon>
        <taxon>Flavobacteriaceae</taxon>
        <taxon>Flavobacterium</taxon>
    </lineage>
</organism>
<dbReference type="SUPFAM" id="SSF52540">
    <property type="entry name" value="P-loop containing nucleoside triphosphate hydrolases"/>
    <property type="match status" value="1"/>
</dbReference>
<evidence type="ECO:0000259" key="1">
    <source>
        <dbReference type="Pfam" id="PF19263"/>
    </source>
</evidence>
<comment type="caution">
    <text evidence="2">The sequence shown here is derived from an EMBL/GenBank/DDBJ whole genome shotgun (WGS) entry which is preliminary data.</text>
</comment>
<keyword evidence="3" id="KW-1185">Reference proteome</keyword>
<dbReference type="InterPro" id="IPR045455">
    <property type="entry name" value="NrS-1_pol-like_helicase"/>
</dbReference>
<dbReference type="RefSeq" id="WP_194096248.1">
    <property type="nucleotide sequence ID" value="NZ_JADFTZ010000004.1"/>
</dbReference>